<feature type="transmembrane region" description="Helical" evidence="1">
    <location>
        <begin position="206"/>
        <end position="227"/>
    </location>
</feature>
<feature type="transmembrane region" description="Helical" evidence="1">
    <location>
        <begin position="73"/>
        <end position="91"/>
    </location>
</feature>
<dbReference type="Proteomes" id="UP000886829">
    <property type="component" value="Unassembled WGS sequence"/>
</dbReference>
<evidence type="ECO:0000256" key="1">
    <source>
        <dbReference type="SAM" id="Phobius"/>
    </source>
</evidence>
<reference evidence="2" key="2">
    <citation type="submission" date="2021-04" db="EMBL/GenBank/DDBJ databases">
        <authorList>
            <person name="Gilroy R."/>
        </authorList>
    </citation>
    <scope>NUCLEOTIDE SEQUENCE</scope>
    <source>
        <strain evidence="2">USASDec5-558</strain>
    </source>
</reference>
<keyword evidence="1" id="KW-0812">Transmembrane</keyword>
<accession>A0A9D1WDI8</accession>
<sequence length="519" mass="57443">MRRFRTYTYKQRSILILLPLMLLAISTWALSETVTPWIEDQQRALMLLSARIFFPGLFAIAVAFVVPTFDRCFQIATVTIIYVASVMLVPSNRSDLLLNPIICVLAAISSLIAMLPLPMRLDENFINHTRRLFFILCNVIILPTITIIGILLILRQMNIYILYTFDETFGNSILSVIYVPLFLVLQTLGFHDLVGQLVSLRSGSSMSTAFINAIVVSNLFSLPAILFTRSLFTKGHVRLFLTMLVAVAILTNSIGACVSLVLLWLLIFYPGAFSVLLCSSMVCFAFSLLLQAPPLTSEGNLYMPDVRLDSVRLLFNDNALTALEGFAIFIPVILVLFSMWVSRERTIDRKRKWRSVNIGYNINAASTPELKVLAFLRALGGISNIVDVAEDGAWLYIQVASHDHVSVTTLNSMLPEKVLIDRINKLYLCEVGEQSHFLHQRLSKLISNPFGETEFEVQISTPFDIHPMDYEHRTAASAAAEAAATAEATASAAKAKESQMQSLLASASNSAASSAQAAG</sequence>
<dbReference type="AlphaFoldDB" id="A0A9D1WDI8"/>
<proteinExistence type="predicted"/>
<protein>
    <submittedName>
        <fullName evidence="2">Uncharacterized protein</fullName>
    </submittedName>
</protein>
<feature type="transmembrane region" description="Helical" evidence="1">
    <location>
        <begin position="45"/>
        <end position="66"/>
    </location>
</feature>
<feature type="transmembrane region" description="Helical" evidence="1">
    <location>
        <begin position="173"/>
        <end position="194"/>
    </location>
</feature>
<feature type="transmembrane region" description="Helical" evidence="1">
    <location>
        <begin position="273"/>
        <end position="292"/>
    </location>
</feature>
<dbReference type="EMBL" id="DXEV01000117">
    <property type="protein sequence ID" value="HIX57033.1"/>
    <property type="molecule type" value="Genomic_DNA"/>
</dbReference>
<feature type="transmembrane region" description="Helical" evidence="1">
    <location>
        <begin position="239"/>
        <end position="266"/>
    </location>
</feature>
<gene>
    <name evidence="2" type="ORF">H9850_06135</name>
</gene>
<keyword evidence="1" id="KW-0472">Membrane</keyword>
<name>A0A9D1WDI8_9GAMM</name>
<feature type="transmembrane region" description="Helical" evidence="1">
    <location>
        <begin position="97"/>
        <end position="119"/>
    </location>
</feature>
<organism evidence="2 3">
    <name type="scientific">Candidatus Anaerobiospirillum pullistercoris</name>
    <dbReference type="NCBI Taxonomy" id="2838452"/>
    <lineage>
        <taxon>Bacteria</taxon>
        <taxon>Pseudomonadati</taxon>
        <taxon>Pseudomonadota</taxon>
        <taxon>Gammaproteobacteria</taxon>
        <taxon>Aeromonadales</taxon>
        <taxon>Succinivibrionaceae</taxon>
        <taxon>Anaerobiospirillum</taxon>
    </lineage>
</organism>
<comment type="caution">
    <text evidence="2">The sequence shown here is derived from an EMBL/GenBank/DDBJ whole genome shotgun (WGS) entry which is preliminary data.</text>
</comment>
<feature type="transmembrane region" description="Helical" evidence="1">
    <location>
        <begin position="131"/>
        <end position="153"/>
    </location>
</feature>
<evidence type="ECO:0000313" key="2">
    <source>
        <dbReference type="EMBL" id="HIX57033.1"/>
    </source>
</evidence>
<feature type="transmembrane region" description="Helical" evidence="1">
    <location>
        <begin position="319"/>
        <end position="342"/>
    </location>
</feature>
<keyword evidence="1" id="KW-1133">Transmembrane helix</keyword>
<evidence type="ECO:0000313" key="3">
    <source>
        <dbReference type="Proteomes" id="UP000886829"/>
    </source>
</evidence>
<reference evidence="2" key="1">
    <citation type="journal article" date="2021" name="PeerJ">
        <title>Extensive microbial diversity within the chicken gut microbiome revealed by metagenomics and culture.</title>
        <authorList>
            <person name="Gilroy R."/>
            <person name="Ravi A."/>
            <person name="Getino M."/>
            <person name="Pursley I."/>
            <person name="Horton D.L."/>
            <person name="Alikhan N.F."/>
            <person name="Baker D."/>
            <person name="Gharbi K."/>
            <person name="Hall N."/>
            <person name="Watson M."/>
            <person name="Adriaenssens E.M."/>
            <person name="Foster-Nyarko E."/>
            <person name="Jarju S."/>
            <person name="Secka A."/>
            <person name="Antonio M."/>
            <person name="Oren A."/>
            <person name="Chaudhuri R.R."/>
            <person name="La Ragione R."/>
            <person name="Hildebrand F."/>
            <person name="Pallen M.J."/>
        </authorList>
    </citation>
    <scope>NUCLEOTIDE SEQUENCE</scope>
    <source>
        <strain evidence="2">USASDec5-558</strain>
    </source>
</reference>